<feature type="region of interest" description="Disordered" evidence="5">
    <location>
        <begin position="157"/>
        <end position="181"/>
    </location>
</feature>
<keyword evidence="3" id="KW-0804">Transcription</keyword>
<evidence type="ECO:0000313" key="9">
    <source>
        <dbReference type="EMBL" id="DBA05372.1"/>
    </source>
</evidence>
<evidence type="ECO:0000256" key="1">
    <source>
        <dbReference type="ARBA" id="ARBA00023015"/>
    </source>
</evidence>
<dbReference type="Gene3D" id="1.10.10.60">
    <property type="entry name" value="Homeodomain-like"/>
    <property type="match status" value="1"/>
</dbReference>
<gene>
    <name evidence="9" type="ORF">N0F65_007534</name>
</gene>
<dbReference type="SUPFAM" id="SSF46689">
    <property type="entry name" value="Homeodomain-like"/>
    <property type="match status" value="1"/>
</dbReference>
<keyword evidence="4" id="KW-0539">Nucleus</keyword>
<dbReference type="AlphaFoldDB" id="A0AAV2ZLI6"/>
<feature type="compositionally biased region" description="Polar residues" evidence="5">
    <location>
        <begin position="161"/>
        <end position="174"/>
    </location>
</feature>
<dbReference type="PROSITE" id="PS51294">
    <property type="entry name" value="HTH_MYB"/>
    <property type="match status" value="1"/>
</dbReference>
<dbReference type="PROSITE" id="PS50090">
    <property type="entry name" value="MYB_LIKE"/>
    <property type="match status" value="1"/>
</dbReference>
<evidence type="ECO:0000259" key="7">
    <source>
        <dbReference type="PROSITE" id="PS51293"/>
    </source>
</evidence>
<evidence type="ECO:0000256" key="2">
    <source>
        <dbReference type="ARBA" id="ARBA00023125"/>
    </source>
</evidence>
<evidence type="ECO:0000313" key="10">
    <source>
        <dbReference type="Proteomes" id="UP001146120"/>
    </source>
</evidence>
<dbReference type="PANTHER" id="PTHR12802">
    <property type="entry name" value="SWI/SNF COMPLEX-RELATED"/>
    <property type="match status" value="1"/>
</dbReference>
<dbReference type="EMBL" id="DAKRPA010000001">
    <property type="protein sequence ID" value="DBA05372.1"/>
    <property type="molecule type" value="Genomic_DNA"/>
</dbReference>
<evidence type="ECO:0000256" key="4">
    <source>
        <dbReference type="ARBA" id="ARBA00023242"/>
    </source>
</evidence>
<evidence type="ECO:0000256" key="5">
    <source>
        <dbReference type="SAM" id="MobiDB-lite"/>
    </source>
</evidence>
<dbReference type="SMART" id="SM00717">
    <property type="entry name" value="SANT"/>
    <property type="match status" value="1"/>
</dbReference>
<dbReference type="InterPro" id="IPR017930">
    <property type="entry name" value="Myb_dom"/>
</dbReference>
<dbReference type="InterPro" id="IPR017884">
    <property type="entry name" value="SANT_dom"/>
</dbReference>
<feature type="domain" description="SANT" evidence="7">
    <location>
        <begin position="51"/>
        <end position="103"/>
    </location>
</feature>
<dbReference type="Proteomes" id="UP001146120">
    <property type="component" value="Unassembled WGS sequence"/>
</dbReference>
<organism evidence="9 10">
    <name type="scientific">Lagenidium giganteum</name>
    <dbReference type="NCBI Taxonomy" id="4803"/>
    <lineage>
        <taxon>Eukaryota</taxon>
        <taxon>Sar</taxon>
        <taxon>Stramenopiles</taxon>
        <taxon>Oomycota</taxon>
        <taxon>Peronosporomycetes</taxon>
        <taxon>Pythiales</taxon>
        <taxon>Pythiaceae</taxon>
    </lineage>
</organism>
<reference evidence="9" key="2">
    <citation type="journal article" date="2023" name="Microbiol Resour">
        <title>Decontamination and Annotation of the Draft Genome Sequence of the Oomycete Lagenidium giganteum ARSEF 373.</title>
        <authorList>
            <person name="Morgan W.R."/>
            <person name="Tartar A."/>
        </authorList>
    </citation>
    <scope>NUCLEOTIDE SEQUENCE</scope>
    <source>
        <strain evidence="9">ARSEF 373</strain>
    </source>
</reference>
<dbReference type="PANTHER" id="PTHR12802:SF155">
    <property type="entry name" value="DEUBIQUITINASE MYSM1"/>
    <property type="match status" value="1"/>
</dbReference>
<comment type="caution">
    <text evidence="9">The sequence shown here is derived from an EMBL/GenBank/DDBJ whole genome shotgun (WGS) entry which is preliminary data.</text>
</comment>
<dbReference type="PROSITE" id="PS51293">
    <property type="entry name" value="SANT"/>
    <property type="match status" value="1"/>
</dbReference>
<reference evidence="9" key="1">
    <citation type="submission" date="2022-11" db="EMBL/GenBank/DDBJ databases">
        <authorList>
            <person name="Morgan W.R."/>
            <person name="Tartar A."/>
        </authorList>
    </citation>
    <scope>NUCLEOTIDE SEQUENCE</scope>
    <source>
        <strain evidence="9">ARSEF 373</strain>
    </source>
</reference>
<evidence type="ECO:0000259" key="8">
    <source>
        <dbReference type="PROSITE" id="PS51294"/>
    </source>
</evidence>
<sequence length="279" mass="31324">MNDTFHVLEHDVELTIDKKDLLIVQDGKIKVAEPVDSKPQQQYDSNGEAIKATGTWTKEEHERFLKAMEMYPKGPWKAIAGVVSTRTVRQTQTHARKYREKIARRMRGLRNRNGTLQQPPTMPHSSSFQHPSTYYVSSHRVAPMGQASIMRNQHGHLPSMSHATLSPHSTQTPSPTAPGGSMLALLNDASCDTAYDNQVFKTEPSMYMGGHCYPAQQPLTSTSPNSVAMSLSSSSMTTAMYQSTSTTHAPTPDFNESMDFFMHMYSHNPEQLAPRREYY</sequence>
<dbReference type="InterPro" id="IPR009057">
    <property type="entry name" value="Homeodomain-like_sf"/>
</dbReference>
<dbReference type="InterPro" id="IPR001005">
    <property type="entry name" value="SANT/Myb"/>
</dbReference>
<keyword evidence="10" id="KW-1185">Reference proteome</keyword>
<keyword evidence="2" id="KW-0238">DNA-binding</keyword>
<evidence type="ECO:0000259" key="6">
    <source>
        <dbReference type="PROSITE" id="PS50090"/>
    </source>
</evidence>
<proteinExistence type="predicted"/>
<dbReference type="GO" id="GO:0003677">
    <property type="term" value="F:DNA binding"/>
    <property type="evidence" value="ECO:0007669"/>
    <property type="project" value="UniProtKB-KW"/>
</dbReference>
<evidence type="ECO:0000256" key="3">
    <source>
        <dbReference type="ARBA" id="ARBA00023163"/>
    </source>
</evidence>
<feature type="domain" description="HTH myb-type" evidence="8">
    <location>
        <begin position="48"/>
        <end position="103"/>
    </location>
</feature>
<name>A0AAV2ZLI6_9STRA</name>
<dbReference type="Pfam" id="PF00249">
    <property type="entry name" value="Myb_DNA-binding"/>
    <property type="match status" value="1"/>
</dbReference>
<dbReference type="CDD" id="cd00167">
    <property type="entry name" value="SANT"/>
    <property type="match status" value="1"/>
</dbReference>
<protein>
    <submittedName>
        <fullName evidence="9">Uncharacterized protein</fullName>
    </submittedName>
</protein>
<keyword evidence="1" id="KW-0805">Transcription regulation</keyword>
<accession>A0AAV2ZLI6</accession>
<feature type="domain" description="Myb-like" evidence="6">
    <location>
        <begin position="54"/>
        <end position="99"/>
    </location>
</feature>